<dbReference type="Gene3D" id="3.60.21.10">
    <property type="match status" value="1"/>
</dbReference>
<keyword evidence="3" id="KW-1185">Reference proteome</keyword>
<dbReference type="EMBL" id="CP118605">
    <property type="protein sequence ID" value="WGL16272.1"/>
    <property type="molecule type" value="Genomic_DNA"/>
</dbReference>
<dbReference type="SUPFAM" id="SSF56300">
    <property type="entry name" value="Metallo-dependent phosphatases"/>
    <property type="match status" value="1"/>
</dbReference>
<sequence>MASNKYDIIGDIHGHADALIELLEKLGYSETETGYAHSERKVLFLGDFIDRGEQLAQHRKLLNIVMKMVRNGHAKAIMGNHEFNALAYHTHVNGQPLRPHIEKNTKQHQAFLNEYDNDPEARAEVLDFFYTLPMWLDLGDLRAVHACWDASLIERLEDKINGAYLTPELMEEATTKGTDLYLAVETLLKGVEVPLPNGVTFKDKSGHPRREVRVQWWNPAATSLGEIALPLGVDIGEAANLPVEQGIPYYPEHSAPCFIGHYWLKGTPAPQATNVACLDYSVAASEGERQLVAYRFNGEQTLSKDNYVSVRPT</sequence>
<proteinExistence type="predicted"/>
<dbReference type="InterPro" id="IPR006186">
    <property type="entry name" value="Ser/Thr-sp_prot-phosphatase"/>
</dbReference>
<protein>
    <submittedName>
        <fullName evidence="2">Metallophosphoesterase</fullName>
    </submittedName>
</protein>
<gene>
    <name evidence="2" type="ORF">PVT68_16075</name>
</gene>
<dbReference type="Pfam" id="PF00149">
    <property type="entry name" value="Metallophos"/>
    <property type="match status" value="1"/>
</dbReference>
<accession>A0ABY8NCF1</accession>
<dbReference type="InterPro" id="IPR029052">
    <property type="entry name" value="Metallo-depent_PP-like"/>
</dbReference>
<evidence type="ECO:0000259" key="1">
    <source>
        <dbReference type="Pfam" id="PF00149"/>
    </source>
</evidence>
<dbReference type="InterPro" id="IPR004843">
    <property type="entry name" value="Calcineurin-like_PHP"/>
</dbReference>
<dbReference type="InterPro" id="IPR050126">
    <property type="entry name" value="Ap4A_hydrolase"/>
</dbReference>
<dbReference type="PRINTS" id="PR00114">
    <property type="entry name" value="STPHPHTASE"/>
</dbReference>
<dbReference type="RefSeq" id="WP_280319799.1">
    <property type="nucleotide sequence ID" value="NZ_CP118605.1"/>
</dbReference>
<evidence type="ECO:0000313" key="3">
    <source>
        <dbReference type="Proteomes" id="UP001236500"/>
    </source>
</evidence>
<evidence type="ECO:0000313" key="2">
    <source>
        <dbReference type="EMBL" id="WGL16272.1"/>
    </source>
</evidence>
<name>A0ABY8NCF1_9GAMM</name>
<dbReference type="PANTHER" id="PTHR42850">
    <property type="entry name" value="METALLOPHOSPHOESTERASE"/>
    <property type="match status" value="1"/>
</dbReference>
<organism evidence="2 3">
    <name type="scientific">Microbulbifer bruguierae</name>
    <dbReference type="NCBI Taxonomy" id="3029061"/>
    <lineage>
        <taxon>Bacteria</taxon>
        <taxon>Pseudomonadati</taxon>
        <taxon>Pseudomonadota</taxon>
        <taxon>Gammaproteobacteria</taxon>
        <taxon>Cellvibrionales</taxon>
        <taxon>Microbulbiferaceae</taxon>
        <taxon>Microbulbifer</taxon>
    </lineage>
</organism>
<reference evidence="2 3" key="1">
    <citation type="submission" date="2023-02" db="EMBL/GenBank/DDBJ databases">
        <title>Description and genomic characterization of Microbulbifer bruguierae sp. nov., isolated from the sediment of mangrove plant Bruguiera sexangula.</title>
        <authorList>
            <person name="Long M."/>
        </authorList>
    </citation>
    <scope>NUCLEOTIDE SEQUENCE [LARGE SCALE GENOMIC DNA]</scope>
    <source>
        <strain evidence="2 3">H12</strain>
    </source>
</reference>
<dbReference type="Proteomes" id="UP001236500">
    <property type="component" value="Chromosome"/>
</dbReference>
<feature type="domain" description="Calcineurin-like phosphoesterase" evidence="1">
    <location>
        <begin position="8"/>
        <end position="121"/>
    </location>
</feature>
<dbReference type="PANTHER" id="PTHR42850:SF7">
    <property type="entry name" value="BIS(5'-NUCLEOSYL)-TETRAPHOSPHATASE PRPE [ASYMMETRICAL]"/>
    <property type="match status" value="1"/>
</dbReference>